<evidence type="ECO:0000313" key="2">
    <source>
        <dbReference type="EMBL" id="MEZ7196265.1"/>
    </source>
</evidence>
<keyword evidence="1" id="KW-0732">Signal</keyword>
<dbReference type="RefSeq" id="WP_371385803.1">
    <property type="nucleotide sequence ID" value="NZ_JBGLYH010000011.1"/>
</dbReference>
<feature type="signal peptide" evidence="1">
    <location>
        <begin position="1"/>
        <end position="23"/>
    </location>
</feature>
<dbReference type="PROSITE" id="PS51257">
    <property type="entry name" value="PROKAR_LIPOPROTEIN"/>
    <property type="match status" value="1"/>
</dbReference>
<dbReference type="EMBL" id="JBGLYH010000011">
    <property type="protein sequence ID" value="MEZ7196265.1"/>
    <property type="molecule type" value="Genomic_DNA"/>
</dbReference>
<dbReference type="Proteomes" id="UP001568698">
    <property type="component" value="Unassembled WGS sequence"/>
</dbReference>
<keyword evidence="3" id="KW-1185">Reference proteome</keyword>
<feature type="chain" id="PRO_5045532987" evidence="1">
    <location>
        <begin position="24"/>
        <end position="146"/>
    </location>
</feature>
<sequence length="146" mass="15915">MNKVTPIILAFTMTLMAGSLACAMDDEDMDPNYIAMRQDVLAMDNSMRLIEQAVNSVQSPADCQEALKSLNSHIADMRSRMSKVDTYAELSGNMTMSASLHRLDKAMTATMQGVGLCLRDSGQALPKVREGVGRMRVALDEIRAGV</sequence>
<organism evidence="2 3">
    <name type="scientific">Pseudodesulfovibrio karagichevae</name>
    <dbReference type="NCBI Taxonomy" id="3239305"/>
    <lineage>
        <taxon>Bacteria</taxon>
        <taxon>Pseudomonadati</taxon>
        <taxon>Thermodesulfobacteriota</taxon>
        <taxon>Desulfovibrionia</taxon>
        <taxon>Desulfovibrionales</taxon>
        <taxon>Desulfovibrionaceae</taxon>
    </lineage>
</organism>
<comment type="caution">
    <text evidence="2">The sequence shown here is derived from an EMBL/GenBank/DDBJ whole genome shotgun (WGS) entry which is preliminary data.</text>
</comment>
<reference evidence="2 3" key="1">
    <citation type="submission" date="2024-08" db="EMBL/GenBank/DDBJ databases">
        <title>Sulfate-reducing bacteria isolated from formation water of the oil field in Kazakhstan and description of Pseudodesulfovibrio sp.</title>
        <authorList>
            <person name="Bidzhieva S.K."/>
            <person name="Tourova T.P."/>
            <person name="Grouzdev D.S."/>
            <person name="Beletsky A.V."/>
            <person name="Sokolova D.S."/>
            <person name="Samigullina S.R."/>
            <person name="Poltaraus A.B."/>
            <person name="Avtukh A.N."/>
            <person name="Tereshina V.M."/>
            <person name="Zhaparov N.S."/>
            <person name="Mardanov A.V."/>
            <person name="Nazina T.N."/>
        </authorList>
    </citation>
    <scope>NUCLEOTIDE SEQUENCE [LARGE SCALE GENOMIC DNA]</scope>
    <source>
        <strain evidence="2 3">9FUS</strain>
    </source>
</reference>
<gene>
    <name evidence="2" type="ORF">AB6M95_05850</name>
</gene>
<evidence type="ECO:0000256" key="1">
    <source>
        <dbReference type="SAM" id="SignalP"/>
    </source>
</evidence>
<evidence type="ECO:0000313" key="3">
    <source>
        <dbReference type="Proteomes" id="UP001568698"/>
    </source>
</evidence>
<name>A0ABV4JZZ0_9BACT</name>
<proteinExistence type="predicted"/>
<protein>
    <submittedName>
        <fullName evidence="2">Uncharacterized protein</fullName>
    </submittedName>
</protein>
<accession>A0ABV4JZZ0</accession>